<dbReference type="PANTHER" id="PTHR16231:SF5">
    <property type="entry name" value="COMM DOMAIN-CONTAINING PROTEIN 6"/>
    <property type="match status" value="1"/>
</dbReference>
<sequence length="207" mass="22860">MAAGNAGMLGKALEPWDLGNTACIIKTIPKDLFAELCEKIIQYLQCQVPGVNTEEMCGRFQAAGIEINVSDLVRVVNVVSSLFSTAAKNHLSAEEPSNRLDSVADTLPKQAAQVVRHLWNEHGQSFTLSEDAKNVATVGQLIDFQWKLGMAVRSDSCRSLKYPYVTMALKVADPSGQIMSKFIEMTIPQFQNFFRQFKEMAAVLETV</sequence>
<evidence type="ECO:0000256" key="3">
    <source>
        <dbReference type="ARBA" id="ARBA00093468"/>
    </source>
</evidence>
<comment type="function">
    <text evidence="2">Scaffold protein in the commander complex that is essential for endosomal recycling of transmembrane cargos; the commander complex is composed of the CCC subcomplex and the retriever subcomplex. May modulate activity of cullin-RING E3 ubiquitin ligase (CRL) complexes. Down-regulates activation of NF-kappa-B. Inhibits TNF-induced NFKB1 activation.</text>
</comment>
<evidence type="ECO:0000256" key="2">
    <source>
        <dbReference type="ARBA" id="ARBA00093393"/>
    </source>
</evidence>
<dbReference type="InterPro" id="IPR047155">
    <property type="entry name" value="COMMD4/6/7/8"/>
</dbReference>
<dbReference type="AlphaFoldDB" id="A0A8D0H5Z1"/>
<protein>
    <recommendedName>
        <fullName evidence="1">COMM domain-containing protein 6</fullName>
    </recommendedName>
</protein>
<dbReference type="Ensembl" id="ENSSPUT00000016480.1">
    <property type="protein sequence ID" value="ENSSPUP00000015452.1"/>
    <property type="gene ID" value="ENSSPUG00000011934.1"/>
</dbReference>
<reference evidence="5" key="1">
    <citation type="submission" date="2025-08" db="UniProtKB">
        <authorList>
            <consortium name="Ensembl"/>
        </authorList>
    </citation>
    <scope>IDENTIFICATION</scope>
</reference>
<feature type="domain" description="COMM" evidence="4">
    <location>
        <begin position="140"/>
        <end position="207"/>
    </location>
</feature>
<dbReference type="OMA" id="TISQFQN"/>
<name>A0A8D0H5Z1_SPHPU</name>
<dbReference type="Proteomes" id="UP000694392">
    <property type="component" value="Unplaced"/>
</dbReference>
<reference evidence="5" key="2">
    <citation type="submission" date="2025-09" db="UniProtKB">
        <authorList>
            <consortium name="Ensembl"/>
        </authorList>
    </citation>
    <scope>IDENTIFICATION</scope>
</reference>
<dbReference type="GO" id="GO:0051059">
    <property type="term" value="F:NF-kappaB binding"/>
    <property type="evidence" value="ECO:0007669"/>
    <property type="project" value="TreeGrafter"/>
</dbReference>
<dbReference type="GeneTree" id="ENSGT00390000018369"/>
<dbReference type="PANTHER" id="PTHR16231">
    <property type="entry name" value="COMM DOMAIN-CONTAINING PROTEIN 4-8 FAMILY MEMBER"/>
    <property type="match status" value="1"/>
</dbReference>
<accession>A0A8D0H5Z1</accession>
<organism evidence="5 6">
    <name type="scientific">Sphenodon punctatus</name>
    <name type="common">Tuatara</name>
    <name type="synonym">Hatteria punctata</name>
    <dbReference type="NCBI Taxonomy" id="8508"/>
    <lineage>
        <taxon>Eukaryota</taxon>
        <taxon>Metazoa</taxon>
        <taxon>Chordata</taxon>
        <taxon>Craniata</taxon>
        <taxon>Vertebrata</taxon>
        <taxon>Euteleostomi</taxon>
        <taxon>Lepidosauria</taxon>
        <taxon>Sphenodontia</taxon>
        <taxon>Sphenodontidae</taxon>
        <taxon>Sphenodon</taxon>
    </lineage>
</organism>
<proteinExistence type="inferred from homology"/>
<dbReference type="InterPro" id="IPR017920">
    <property type="entry name" value="COMM"/>
</dbReference>
<comment type="similarity">
    <text evidence="3">Belongs to the COMM domain-containing protein 6 family.</text>
</comment>
<evidence type="ECO:0000313" key="5">
    <source>
        <dbReference type="Ensembl" id="ENSSPUP00000015452.1"/>
    </source>
</evidence>
<evidence type="ECO:0000259" key="4">
    <source>
        <dbReference type="PROSITE" id="PS51269"/>
    </source>
</evidence>
<dbReference type="PROSITE" id="PS51269">
    <property type="entry name" value="COMM"/>
    <property type="match status" value="1"/>
</dbReference>
<dbReference type="Pfam" id="PF07258">
    <property type="entry name" value="COMM_domain"/>
    <property type="match status" value="1"/>
</dbReference>
<keyword evidence="6" id="KW-1185">Reference proteome</keyword>
<gene>
    <name evidence="5" type="primary">COMMD6</name>
</gene>
<evidence type="ECO:0000313" key="6">
    <source>
        <dbReference type="Proteomes" id="UP000694392"/>
    </source>
</evidence>
<evidence type="ECO:0000256" key="1">
    <source>
        <dbReference type="ARBA" id="ARBA00039908"/>
    </source>
</evidence>